<dbReference type="EMBL" id="JASSZA010000001">
    <property type="protein sequence ID" value="KAK2119055.1"/>
    <property type="molecule type" value="Genomic_DNA"/>
</dbReference>
<dbReference type="InterPro" id="IPR042234">
    <property type="entry name" value="WDFY1/WDFY2"/>
</dbReference>
<feature type="region of interest" description="Disordered" evidence="4">
    <location>
        <begin position="81"/>
        <end position="114"/>
    </location>
</feature>
<dbReference type="InterPro" id="IPR001680">
    <property type="entry name" value="WD40_rpt"/>
</dbReference>
<dbReference type="PROSITE" id="PS00678">
    <property type="entry name" value="WD_REPEATS_1"/>
    <property type="match status" value="1"/>
</dbReference>
<accession>A0ABQ9WC95</accession>
<evidence type="ECO:0000256" key="4">
    <source>
        <dbReference type="SAM" id="MobiDB-lite"/>
    </source>
</evidence>
<dbReference type="InterPro" id="IPR019775">
    <property type="entry name" value="WD40_repeat_CS"/>
</dbReference>
<proteinExistence type="predicted"/>
<feature type="repeat" description="WD" evidence="3">
    <location>
        <begin position="191"/>
        <end position="217"/>
    </location>
</feature>
<reference evidence="5 6" key="1">
    <citation type="submission" date="2023-05" db="EMBL/GenBank/DDBJ databases">
        <title>B98-5 Cell Line De Novo Hybrid Assembly: An Optical Mapping Approach.</title>
        <authorList>
            <person name="Kananen K."/>
            <person name="Auerbach J.A."/>
            <person name="Kautto E."/>
            <person name="Blachly J.S."/>
        </authorList>
    </citation>
    <scope>NUCLEOTIDE SEQUENCE [LARGE SCALE GENOMIC DNA]</scope>
    <source>
        <strain evidence="5">B95-8</strain>
        <tissue evidence="5">Cell line</tissue>
    </source>
</reference>
<dbReference type="Gene3D" id="2.130.10.10">
    <property type="entry name" value="YVTN repeat-like/Quinoprotein amine dehydrogenase"/>
    <property type="match status" value="1"/>
</dbReference>
<evidence type="ECO:0000313" key="5">
    <source>
        <dbReference type="EMBL" id="KAK2119055.1"/>
    </source>
</evidence>
<evidence type="ECO:0000256" key="3">
    <source>
        <dbReference type="PROSITE-ProRule" id="PRU00221"/>
    </source>
</evidence>
<dbReference type="SMART" id="SM00320">
    <property type="entry name" value="WD40"/>
    <property type="match status" value="1"/>
</dbReference>
<protein>
    <submittedName>
        <fullName evidence="5">Uncharacterized protein</fullName>
    </submittedName>
</protein>
<dbReference type="Proteomes" id="UP001266305">
    <property type="component" value="Unassembled WGS sequence"/>
</dbReference>
<sequence length="231" mass="25130">MPRKPVLAYNNEALFETTWPQTAQTPEGPNPEGQKDSCLGLTLPFLELEDGVQQRFPFPTQMKRQVYSSWVARLGEKSQLLGQNEHPKVNPVPLKSSFGGPITPDANSEADRSSQALWNPDVHSGFFGSQLQKILSSCRELKGGFPKKWLAEGGFSAARSVSSSGSPIRQYSLTDNTVSGLSAPITVFGGVTALCWDPVQRVLFSGSSDHSVIMWDIGGRKGTAIELQGHK</sequence>
<dbReference type="SUPFAM" id="SSF50978">
    <property type="entry name" value="WD40 repeat-like"/>
    <property type="match status" value="1"/>
</dbReference>
<name>A0ABQ9WC95_SAGOE</name>
<keyword evidence="1 3" id="KW-0853">WD repeat</keyword>
<dbReference type="InterPro" id="IPR036322">
    <property type="entry name" value="WD40_repeat_dom_sf"/>
</dbReference>
<evidence type="ECO:0000256" key="1">
    <source>
        <dbReference type="ARBA" id="ARBA00022574"/>
    </source>
</evidence>
<comment type="caution">
    <text evidence="5">The sequence shown here is derived from an EMBL/GenBank/DDBJ whole genome shotgun (WGS) entry which is preliminary data.</text>
</comment>
<gene>
    <name evidence="5" type="ORF">P7K49_000441</name>
</gene>
<dbReference type="PANTHER" id="PTHR46189:SF3">
    <property type="entry name" value="WD REPEAT AND FYVE DOMAIN-CONTAINING PROTEIN 2"/>
    <property type="match status" value="1"/>
</dbReference>
<dbReference type="PROSITE" id="PS50082">
    <property type="entry name" value="WD_REPEATS_2"/>
    <property type="match status" value="1"/>
</dbReference>
<dbReference type="PANTHER" id="PTHR46189">
    <property type="entry name" value="LD41958P"/>
    <property type="match status" value="1"/>
</dbReference>
<evidence type="ECO:0000256" key="2">
    <source>
        <dbReference type="ARBA" id="ARBA00022737"/>
    </source>
</evidence>
<keyword evidence="2" id="KW-0677">Repeat</keyword>
<organism evidence="5 6">
    <name type="scientific">Saguinus oedipus</name>
    <name type="common">Cotton-top tamarin</name>
    <name type="synonym">Oedipomidas oedipus</name>
    <dbReference type="NCBI Taxonomy" id="9490"/>
    <lineage>
        <taxon>Eukaryota</taxon>
        <taxon>Metazoa</taxon>
        <taxon>Chordata</taxon>
        <taxon>Craniata</taxon>
        <taxon>Vertebrata</taxon>
        <taxon>Euteleostomi</taxon>
        <taxon>Mammalia</taxon>
        <taxon>Eutheria</taxon>
        <taxon>Euarchontoglires</taxon>
        <taxon>Primates</taxon>
        <taxon>Haplorrhini</taxon>
        <taxon>Platyrrhini</taxon>
        <taxon>Cebidae</taxon>
        <taxon>Callitrichinae</taxon>
        <taxon>Saguinus</taxon>
    </lineage>
</organism>
<keyword evidence="6" id="KW-1185">Reference proteome</keyword>
<dbReference type="InterPro" id="IPR015943">
    <property type="entry name" value="WD40/YVTN_repeat-like_dom_sf"/>
</dbReference>
<evidence type="ECO:0000313" key="6">
    <source>
        <dbReference type="Proteomes" id="UP001266305"/>
    </source>
</evidence>